<accession>A0A975SX64</accession>
<feature type="transmembrane region" description="Helical" evidence="1">
    <location>
        <begin position="46"/>
        <end position="65"/>
    </location>
</feature>
<dbReference type="EMBL" id="CP077062">
    <property type="protein sequence ID" value="QWZ07574.1"/>
    <property type="molecule type" value="Genomic_DNA"/>
</dbReference>
<keyword evidence="1" id="KW-0472">Membrane</keyword>
<keyword evidence="1" id="KW-1133">Transmembrane helix</keyword>
<keyword evidence="3" id="KW-1185">Reference proteome</keyword>
<dbReference type="Proteomes" id="UP000683575">
    <property type="component" value="Chromosome"/>
</dbReference>
<dbReference type="KEGG" id="nps:KRR39_19415"/>
<evidence type="ECO:0000313" key="2">
    <source>
        <dbReference type="EMBL" id="QWZ07574.1"/>
    </source>
</evidence>
<evidence type="ECO:0000256" key="1">
    <source>
        <dbReference type="SAM" id="Phobius"/>
    </source>
</evidence>
<evidence type="ECO:0008006" key="4">
    <source>
        <dbReference type="Google" id="ProtNLM"/>
    </source>
</evidence>
<dbReference type="RefSeq" id="WP_216939085.1">
    <property type="nucleotide sequence ID" value="NZ_CP077062.1"/>
</dbReference>
<dbReference type="AlphaFoldDB" id="A0A975SX64"/>
<sequence>MSSNYRFAAPFVVRLLGLGLALVGVLVLLLAGVVLAASLPAAVLSVGLVVAVVVALLVLAGVAALRRRVVVRLDAGGYRVRSVRGAGVREARWKDVEDVTSPTVEGQRCVVLRLRDGRTTTIPVDVLAGPADAFVRDLQQHLDTGHGYRRLA</sequence>
<organism evidence="2 3">
    <name type="scientific">Nocardioides panacis</name>
    <dbReference type="NCBI Taxonomy" id="2849501"/>
    <lineage>
        <taxon>Bacteria</taxon>
        <taxon>Bacillati</taxon>
        <taxon>Actinomycetota</taxon>
        <taxon>Actinomycetes</taxon>
        <taxon>Propionibacteriales</taxon>
        <taxon>Nocardioidaceae</taxon>
        <taxon>Nocardioides</taxon>
    </lineage>
</organism>
<name>A0A975SX64_9ACTN</name>
<keyword evidence="1" id="KW-0812">Transmembrane</keyword>
<gene>
    <name evidence="2" type="ORF">KRR39_19415</name>
</gene>
<reference evidence="2" key="1">
    <citation type="submission" date="2021-06" db="EMBL/GenBank/DDBJ databases">
        <title>Complete genome sequence of Nocardioides sp. G188.</title>
        <authorList>
            <person name="Im W.-T."/>
        </authorList>
    </citation>
    <scope>NUCLEOTIDE SEQUENCE</scope>
    <source>
        <strain evidence="2">G188</strain>
    </source>
</reference>
<proteinExistence type="predicted"/>
<protein>
    <recommendedName>
        <fullName evidence="4">PH domain-containing protein</fullName>
    </recommendedName>
</protein>
<evidence type="ECO:0000313" key="3">
    <source>
        <dbReference type="Proteomes" id="UP000683575"/>
    </source>
</evidence>